<organism evidence="1 2">
    <name type="scientific">Cedecea davisae</name>
    <dbReference type="NCBI Taxonomy" id="158484"/>
    <lineage>
        <taxon>Bacteria</taxon>
        <taxon>Pseudomonadati</taxon>
        <taxon>Pseudomonadota</taxon>
        <taxon>Gammaproteobacteria</taxon>
        <taxon>Enterobacterales</taxon>
        <taxon>Enterobacteriaceae</taxon>
        <taxon>Cedecea</taxon>
    </lineage>
</organism>
<sequence>MTINVEALIRSLGKTYQEVFDNGLIPYKTKPSGYSGSEFVTLNMVKEGVFLSFHRENKTLKEVTLVLIDSKKKDWVFPNQLPTPLQPLMARSWVHGQLGEPDKALPPRKRLRREIGWTEKYTLVDFHIPITLQIDYELNEFVSELGFIPTSEIRW</sequence>
<dbReference type="RefSeq" id="WP_216374853.1">
    <property type="nucleotide sequence ID" value="NZ_JAGRYT010000012.1"/>
</dbReference>
<dbReference type="Proteomes" id="UP000686327">
    <property type="component" value="Unassembled WGS sequence"/>
</dbReference>
<evidence type="ECO:0000313" key="1">
    <source>
        <dbReference type="EMBL" id="MBU4681346.1"/>
    </source>
</evidence>
<reference evidence="2" key="2">
    <citation type="submission" date="2023-07" db="EMBL/GenBank/DDBJ databases">
        <title>Cedecea davisae an AmpC producer and its therapeutic implications.</title>
        <authorList>
            <person name="Notter J."/>
        </authorList>
    </citation>
    <scope>NUCLEOTIDE SEQUENCE [LARGE SCALE GENOMIC DNA]</scope>
    <source>
        <strain evidence="2">1</strain>
    </source>
</reference>
<evidence type="ECO:0000313" key="2">
    <source>
        <dbReference type="Proteomes" id="UP000686327"/>
    </source>
</evidence>
<reference evidence="1 2" key="1">
    <citation type="submission" date="2021-04" db="EMBL/GenBank/DDBJ databases">
        <authorList>
            <person name="Seiffert S.N."/>
        </authorList>
    </citation>
    <scope>NUCLEOTIDE SEQUENCE [LARGE SCALE GENOMIC DNA]</scope>
    <source>
        <strain evidence="1 2">1</strain>
    </source>
</reference>
<dbReference type="InterPro" id="IPR045657">
    <property type="entry name" value="DUF6392"/>
</dbReference>
<dbReference type="EMBL" id="JAGRYU010000008">
    <property type="protein sequence ID" value="MBU4681346.1"/>
    <property type="molecule type" value="Genomic_DNA"/>
</dbReference>
<protein>
    <submittedName>
        <fullName evidence="1">Pyocin immunity protein</fullName>
    </submittedName>
</protein>
<accession>A0ABS6DET0</accession>
<name>A0ABS6DET0_9ENTR</name>
<proteinExistence type="predicted"/>
<gene>
    <name evidence="1" type="ORF">KC222_04920</name>
</gene>
<keyword evidence="2" id="KW-1185">Reference proteome</keyword>
<comment type="caution">
    <text evidence="1">The sequence shown here is derived from an EMBL/GenBank/DDBJ whole genome shotgun (WGS) entry which is preliminary data.</text>
</comment>
<dbReference type="Pfam" id="PF19929">
    <property type="entry name" value="DUF6392"/>
    <property type="match status" value="1"/>
</dbReference>